<organism evidence="4 5">
    <name type="scientific">Pedobacter punctiformis</name>
    <dbReference type="NCBI Taxonomy" id="3004097"/>
    <lineage>
        <taxon>Bacteria</taxon>
        <taxon>Pseudomonadati</taxon>
        <taxon>Bacteroidota</taxon>
        <taxon>Sphingobacteriia</taxon>
        <taxon>Sphingobacteriales</taxon>
        <taxon>Sphingobacteriaceae</taxon>
        <taxon>Pedobacter</taxon>
    </lineage>
</organism>
<accession>A0ABT4L8A4</accession>
<comment type="caution">
    <text evidence="4">The sequence shown here is derived from an EMBL/GenBank/DDBJ whole genome shotgun (WGS) entry which is preliminary data.</text>
</comment>
<dbReference type="InterPro" id="IPR029044">
    <property type="entry name" value="Nucleotide-diphossugar_trans"/>
</dbReference>
<protein>
    <submittedName>
        <fullName evidence="4">Glycosyltransferase</fullName>
        <ecNumber evidence="4">2.4.-.-</ecNumber>
    </submittedName>
</protein>
<dbReference type="Pfam" id="PF00535">
    <property type="entry name" value="Glycos_transf_2"/>
    <property type="match status" value="1"/>
</dbReference>
<evidence type="ECO:0000313" key="5">
    <source>
        <dbReference type="Proteomes" id="UP001144347"/>
    </source>
</evidence>
<dbReference type="RefSeq" id="WP_269427213.1">
    <property type="nucleotide sequence ID" value="NZ_JAPWGM010000002.1"/>
</dbReference>
<dbReference type="Proteomes" id="UP001144347">
    <property type="component" value="Unassembled WGS sequence"/>
</dbReference>
<evidence type="ECO:0000256" key="2">
    <source>
        <dbReference type="ARBA" id="ARBA00022679"/>
    </source>
</evidence>
<dbReference type="PANTHER" id="PTHR22916:SF51">
    <property type="entry name" value="GLYCOSYLTRANSFERASE EPSH-RELATED"/>
    <property type="match status" value="1"/>
</dbReference>
<evidence type="ECO:0000256" key="1">
    <source>
        <dbReference type="ARBA" id="ARBA00022676"/>
    </source>
</evidence>
<dbReference type="EC" id="2.4.-.-" evidence="4"/>
<keyword evidence="5" id="KW-1185">Reference proteome</keyword>
<evidence type="ECO:0000313" key="4">
    <source>
        <dbReference type="EMBL" id="MCZ4244148.1"/>
    </source>
</evidence>
<evidence type="ECO:0000259" key="3">
    <source>
        <dbReference type="Pfam" id="PF00535"/>
    </source>
</evidence>
<dbReference type="Gene3D" id="3.90.550.10">
    <property type="entry name" value="Spore Coat Polysaccharide Biosynthesis Protein SpsA, Chain A"/>
    <property type="match status" value="1"/>
</dbReference>
<keyword evidence="1 4" id="KW-0328">Glycosyltransferase</keyword>
<proteinExistence type="predicted"/>
<keyword evidence="2 4" id="KW-0808">Transferase</keyword>
<dbReference type="EMBL" id="JAPWGM010000002">
    <property type="protein sequence ID" value="MCZ4244148.1"/>
    <property type="molecule type" value="Genomic_DNA"/>
</dbReference>
<dbReference type="InterPro" id="IPR001173">
    <property type="entry name" value="Glyco_trans_2-like"/>
</dbReference>
<dbReference type="SUPFAM" id="SSF53448">
    <property type="entry name" value="Nucleotide-diphospho-sugar transferases"/>
    <property type="match status" value="1"/>
</dbReference>
<dbReference type="PANTHER" id="PTHR22916">
    <property type="entry name" value="GLYCOSYLTRANSFERASE"/>
    <property type="match status" value="1"/>
</dbReference>
<sequence>MKELSIIVPVYNKAQYLDVCIESILKQSISDFELILVNDGSTDNSGERCDEFAKKDDRIIVIHQVNKGVSSARNAGLKVAKGQYIGFVDADDVLYTRMYEVLISNIKKYDADISMCGVRRVSPGKVQLYGGNNTIKTYTRDEGITGLFSGEILLSNYDKIYKKETVQEILFAPTLSIFEDAYYNFEALKAATKTVYDDTILYDYMIRDSSLSQAAFSQKYMKALLLTKEIVNTCKKELQNHVEEAKAFDFNINMINLNMILVESSKTHYQDYNIIKANLRNYNNFYKGNQYVSKRYKYGYTLFRFSPLLYTRILKFYSALTNSEHLNRKKKLSQ</sequence>
<feature type="domain" description="Glycosyltransferase 2-like" evidence="3">
    <location>
        <begin position="5"/>
        <end position="133"/>
    </location>
</feature>
<name>A0ABT4L8A4_9SPHI</name>
<dbReference type="GO" id="GO:0016757">
    <property type="term" value="F:glycosyltransferase activity"/>
    <property type="evidence" value="ECO:0007669"/>
    <property type="project" value="UniProtKB-KW"/>
</dbReference>
<reference evidence="4" key="1">
    <citation type="submission" date="2022-12" db="EMBL/GenBank/DDBJ databases">
        <title>Genome sequence of HCMS5-2.</title>
        <authorList>
            <person name="Woo H."/>
        </authorList>
    </citation>
    <scope>NUCLEOTIDE SEQUENCE</scope>
    <source>
        <strain evidence="4">HCMS5-2</strain>
    </source>
</reference>
<dbReference type="CDD" id="cd00761">
    <property type="entry name" value="Glyco_tranf_GTA_type"/>
    <property type="match status" value="1"/>
</dbReference>
<gene>
    <name evidence="4" type="ORF">O0955_09025</name>
</gene>